<evidence type="ECO:0000259" key="2">
    <source>
        <dbReference type="Pfam" id="PF13193"/>
    </source>
</evidence>
<keyword evidence="3" id="KW-0436">Ligase</keyword>
<dbReference type="PANTHER" id="PTHR45527:SF1">
    <property type="entry name" value="FATTY ACID SYNTHASE"/>
    <property type="match status" value="1"/>
</dbReference>
<dbReference type="InterPro" id="IPR000873">
    <property type="entry name" value="AMP-dep_synth/lig_dom"/>
</dbReference>
<feature type="domain" description="AMP-dependent synthetase/ligase" evidence="1">
    <location>
        <begin position="57"/>
        <end position="330"/>
    </location>
</feature>
<gene>
    <name evidence="3" type="ORF">HNR48_002543</name>
</gene>
<dbReference type="AlphaFoldDB" id="A0A7X0MWA3"/>
<dbReference type="GO" id="GO:0043041">
    <property type="term" value="P:amino acid activation for nonribosomal peptide biosynthetic process"/>
    <property type="evidence" value="ECO:0007669"/>
    <property type="project" value="TreeGrafter"/>
</dbReference>
<dbReference type="InterPro" id="IPR025110">
    <property type="entry name" value="AMP-bd_C"/>
</dbReference>
<keyword evidence="4" id="KW-1185">Reference proteome</keyword>
<dbReference type="Gene3D" id="3.30.300.30">
    <property type="match status" value="1"/>
</dbReference>
<dbReference type="PANTHER" id="PTHR45527">
    <property type="entry name" value="NONRIBOSOMAL PEPTIDE SYNTHETASE"/>
    <property type="match status" value="1"/>
</dbReference>
<protein>
    <submittedName>
        <fullName evidence="3">D-alanine--poly(Phosphoribitol) ligase subunit 1</fullName>
        <ecNumber evidence="3">6.1.1.13</ecNumber>
    </submittedName>
</protein>
<dbReference type="PRINTS" id="PR00154">
    <property type="entry name" value="AMPBINDING"/>
</dbReference>
<sequence length="468" mass="52918">MFDINTLPLGEQPAIVSENGLISWSAFHTTYDTVHRKITGLLKEKHRAIVLLHDSQAEQTPDMAIYILVALSLKIPFVPLDRNLPYERIRYIFSLIGCGIHVDCYDGSCKVFDRKLSTRPDIPDETAYIIFTSGTTGDPKGVMIDRDAIAAFCRWFEADFPNLENPVFTLSASYSFDLSLMSIFPFLAKGSCLWINSQSDKLSDLQIPKPIQGREIHWVSTPSYLMLQLLSREFNDETMAGLKVFNFCGEPLEQNLVRKLKQRFPKARIFNSYGPTEATIAVSTVEITDIDAQSYRNRLPIGKRTHLLSVLEHTNEGELLISGNQVMSGYIGQQEQSHAPEGRVYASGDVVEEHAGLLYLLDRVDAQIKYRGYRIDLAEIDAILSDHPNIQFAKTIAVTRQETIVRIVSFCVIDPEHHYSENRLKTLLSKRLPHYAIPNEIRRVDALPITQRHKLDTAALLQLSAEPA</sequence>
<evidence type="ECO:0000313" key="3">
    <source>
        <dbReference type="EMBL" id="MBB6522258.1"/>
    </source>
</evidence>
<reference evidence="3 4" key="1">
    <citation type="submission" date="2020-08" db="EMBL/GenBank/DDBJ databases">
        <title>Genomic Encyclopedia of Type Strains, Phase IV (KMG-IV): sequencing the most valuable type-strain genomes for metagenomic binning, comparative biology and taxonomic classification.</title>
        <authorList>
            <person name="Goeker M."/>
        </authorList>
    </citation>
    <scope>NUCLEOTIDE SEQUENCE [LARGE SCALE GENOMIC DNA]</scope>
    <source>
        <strain evidence="3 4">DSM 22368</strain>
    </source>
</reference>
<organism evidence="3 4">
    <name type="scientific">Pseudoteredinibacter isoporae</name>
    <dbReference type="NCBI Taxonomy" id="570281"/>
    <lineage>
        <taxon>Bacteria</taxon>
        <taxon>Pseudomonadati</taxon>
        <taxon>Pseudomonadota</taxon>
        <taxon>Gammaproteobacteria</taxon>
        <taxon>Cellvibrionales</taxon>
        <taxon>Cellvibrionaceae</taxon>
        <taxon>Pseudoteredinibacter</taxon>
    </lineage>
</organism>
<dbReference type="Proteomes" id="UP000528457">
    <property type="component" value="Unassembled WGS sequence"/>
</dbReference>
<dbReference type="InterPro" id="IPR042099">
    <property type="entry name" value="ANL_N_sf"/>
</dbReference>
<evidence type="ECO:0000313" key="4">
    <source>
        <dbReference type="Proteomes" id="UP000528457"/>
    </source>
</evidence>
<dbReference type="EC" id="6.1.1.13" evidence="3"/>
<dbReference type="GO" id="GO:0031177">
    <property type="term" value="F:phosphopantetheine binding"/>
    <property type="evidence" value="ECO:0007669"/>
    <property type="project" value="TreeGrafter"/>
</dbReference>
<dbReference type="SUPFAM" id="SSF56801">
    <property type="entry name" value="Acetyl-CoA synthetase-like"/>
    <property type="match status" value="1"/>
</dbReference>
<evidence type="ECO:0000259" key="1">
    <source>
        <dbReference type="Pfam" id="PF00501"/>
    </source>
</evidence>
<proteinExistence type="predicted"/>
<dbReference type="GO" id="GO:0016874">
    <property type="term" value="F:ligase activity"/>
    <property type="evidence" value="ECO:0007669"/>
    <property type="project" value="UniProtKB-KW"/>
</dbReference>
<dbReference type="PROSITE" id="PS00455">
    <property type="entry name" value="AMP_BINDING"/>
    <property type="match status" value="1"/>
</dbReference>
<name>A0A7X0MWA3_9GAMM</name>
<dbReference type="InterPro" id="IPR020845">
    <property type="entry name" value="AMP-binding_CS"/>
</dbReference>
<dbReference type="Gene3D" id="3.40.50.12780">
    <property type="entry name" value="N-terminal domain of ligase-like"/>
    <property type="match status" value="1"/>
</dbReference>
<feature type="domain" description="AMP-binding enzyme C-terminal" evidence="2">
    <location>
        <begin position="379"/>
        <end position="454"/>
    </location>
</feature>
<dbReference type="Pfam" id="PF00501">
    <property type="entry name" value="AMP-binding"/>
    <property type="match status" value="1"/>
</dbReference>
<dbReference type="EMBL" id="JACHHT010000002">
    <property type="protein sequence ID" value="MBB6522258.1"/>
    <property type="molecule type" value="Genomic_DNA"/>
</dbReference>
<dbReference type="GO" id="GO:0044550">
    <property type="term" value="P:secondary metabolite biosynthetic process"/>
    <property type="evidence" value="ECO:0007669"/>
    <property type="project" value="TreeGrafter"/>
</dbReference>
<accession>A0A7X0MWA3</accession>
<dbReference type="GO" id="GO:0005737">
    <property type="term" value="C:cytoplasm"/>
    <property type="evidence" value="ECO:0007669"/>
    <property type="project" value="TreeGrafter"/>
</dbReference>
<dbReference type="Pfam" id="PF13193">
    <property type="entry name" value="AMP-binding_C"/>
    <property type="match status" value="1"/>
</dbReference>
<dbReference type="InParanoid" id="A0A7X0MWA3"/>
<comment type="caution">
    <text evidence="3">The sequence shown here is derived from an EMBL/GenBank/DDBJ whole genome shotgun (WGS) entry which is preliminary data.</text>
</comment>
<dbReference type="RefSeq" id="WP_166846307.1">
    <property type="nucleotide sequence ID" value="NZ_JAAONY010000002.1"/>
</dbReference>
<dbReference type="InterPro" id="IPR020459">
    <property type="entry name" value="AMP-binding"/>
</dbReference>
<dbReference type="InterPro" id="IPR045851">
    <property type="entry name" value="AMP-bd_C_sf"/>
</dbReference>